<dbReference type="EMBL" id="BGPR01164129">
    <property type="protein sequence ID" value="GBM06766.1"/>
    <property type="molecule type" value="Genomic_DNA"/>
</dbReference>
<evidence type="ECO:0000313" key="1">
    <source>
        <dbReference type="EMBL" id="GBM06683.1"/>
    </source>
</evidence>
<comment type="caution">
    <text evidence="2">The sequence shown here is derived from an EMBL/GenBank/DDBJ whole genome shotgun (WGS) entry which is preliminary data.</text>
</comment>
<evidence type="ECO:0000313" key="2">
    <source>
        <dbReference type="EMBL" id="GBM06766.1"/>
    </source>
</evidence>
<dbReference type="EMBL" id="BGPR01164105">
    <property type="protein sequence ID" value="GBM06683.1"/>
    <property type="molecule type" value="Genomic_DNA"/>
</dbReference>
<reference evidence="2 3" key="1">
    <citation type="journal article" date="2019" name="Sci. Rep.">
        <title>Orb-weaving spider Araneus ventricosus genome elucidates the spidroin gene catalogue.</title>
        <authorList>
            <person name="Kono N."/>
            <person name="Nakamura H."/>
            <person name="Ohtoshi R."/>
            <person name="Moran D.A.P."/>
            <person name="Shinohara A."/>
            <person name="Yoshida Y."/>
            <person name="Fujiwara M."/>
            <person name="Mori M."/>
            <person name="Tomita M."/>
            <person name="Arakawa K."/>
        </authorList>
    </citation>
    <scope>NUCLEOTIDE SEQUENCE [LARGE SCALE GENOMIC DNA]</scope>
</reference>
<protein>
    <submittedName>
        <fullName evidence="2">Uncharacterized protein</fullName>
    </submittedName>
</protein>
<evidence type="ECO:0000313" key="3">
    <source>
        <dbReference type="Proteomes" id="UP000499080"/>
    </source>
</evidence>
<dbReference type="OrthoDB" id="8377007at2759"/>
<sequence>MRKRSRPGYLEMLFADIGVQLSSGCDVITGLFHNDHETQGNKNPSNFLLGWKTEFCSPIFYRDRIQSTEFLKRRNSVLRTEEWHPCRVHGITTSAPAVIGNCSPYHNSKCRSSVSRPETGWLQMLTWPPSNQHTVTRQNRLS</sequence>
<gene>
    <name evidence="1" type="ORF">AVEN_248234_1</name>
    <name evidence="2" type="ORF">AVEN_76055_1</name>
</gene>
<dbReference type="Proteomes" id="UP000499080">
    <property type="component" value="Unassembled WGS sequence"/>
</dbReference>
<name>A0A4Y2CS60_ARAVE</name>
<organism evidence="2 3">
    <name type="scientific">Araneus ventricosus</name>
    <name type="common">Orbweaver spider</name>
    <name type="synonym">Epeira ventricosa</name>
    <dbReference type="NCBI Taxonomy" id="182803"/>
    <lineage>
        <taxon>Eukaryota</taxon>
        <taxon>Metazoa</taxon>
        <taxon>Ecdysozoa</taxon>
        <taxon>Arthropoda</taxon>
        <taxon>Chelicerata</taxon>
        <taxon>Arachnida</taxon>
        <taxon>Araneae</taxon>
        <taxon>Araneomorphae</taxon>
        <taxon>Entelegynae</taxon>
        <taxon>Araneoidea</taxon>
        <taxon>Araneidae</taxon>
        <taxon>Araneus</taxon>
    </lineage>
</organism>
<accession>A0A4Y2CS60</accession>
<proteinExistence type="predicted"/>
<dbReference type="AlphaFoldDB" id="A0A4Y2CS60"/>
<keyword evidence="3" id="KW-1185">Reference proteome</keyword>